<name>A0ABP8B2C5_9SPHI</name>
<organism evidence="2 3">
    <name type="scientific">Pedobacter jeongneungensis</name>
    <dbReference type="NCBI Taxonomy" id="947309"/>
    <lineage>
        <taxon>Bacteria</taxon>
        <taxon>Pseudomonadati</taxon>
        <taxon>Bacteroidota</taxon>
        <taxon>Sphingobacteriia</taxon>
        <taxon>Sphingobacteriales</taxon>
        <taxon>Sphingobacteriaceae</taxon>
        <taxon>Pedobacter</taxon>
    </lineage>
</organism>
<evidence type="ECO:0000313" key="3">
    <source>
        <dbReference type="Proteomes" id="UP001501772"/>
    </source>
</evidence>
<reference evidence="3" key="1">
    <citation type="journal article" date="2019" name="Int. J. Syst. Evol. Microbiol.">
        <title>The Global Catalogue of Microorganisms (GCM) 10K type strain sequencing project: providing services to taxonomists for standard genome sequencing and annotation.</title>
        <authorList>
            <consortium name="The Broad Institute Genomics Platform"/>
            <consortium name="The Broad Institute Genome Sequencing Center for Infectious Disease"/>
            <person name="Wu L."/>
            <person name="Ma J."/>
        </authorList>
    </citation>
    <scope>NUCLEOTIDE SEQUENCE [LARGE SCALE GENOMIC DNA]</scope>
    <source>
        <strain evidence="3">JCM 17626</strain>
    </source>
</reference>
<sequence>MYQFYNKYQSANAAKAIISTPIKQFTAYRDYSIMKLLKSLLAGFAGAAALNILHESARHLDADAPRIDLLGEEALSKSMDSLNLEAPSGNDLYLATLAGDIISNGLYYSAIGLGDRKNIYLKGAIAGITAGLGAISIPDKIGLDDTPVTKTDKTKILTVAWYVIGGLVTAAVFNRLKKA</sequence>
<keyword evidence="3" id="KW-1185">Reference proteome</keyword>
<feature type="transmembrane region" description="Helical" evidence="1">
    <location>
        <begin position="157"/>
        <end position="176"/>
    </location>
</feature>
<evidence type="ECO:0000313" key="2">
    <source>
        <dbReference type="EMBL" id="GAA4196401.1"/>
    </source>
</evidence>
<proteinExistence type="predicted"/>
<evidence type="ECO:0000256" key="1">
    <source>
        <dbReference type="SAM" id="Phobius"/>
    </source>
</evidence>
<dbReference type="Proteomes" id="UP001501772">
    <property type="component" value="Unassembled WGS sequence"/>
</dbReference>
<protein>
    <submittedName>
        <fullName evidence="2">Uncharacterized protein</fullName>
    </submittedName>
</protein>
<comment type="caution">
    <text evidence="2">The sequence shown here is derived from an EMBL/GenBank/DDBJ whole genome shotgun (WGS) entry which is preliminary data.</text>
</comment>
<gene>
    <name evidence="2" type="ORF">GCM10022289_02080</name>
</gene>
<dbReference type="EMBL" id="BAABBY010000001">
    <property type="protein sequence ID" value="GAA4196401.1"/>
    <property type="molecule type" value="Genomic_DNA"/>
</dbReference>
<keyword evidence="1" id="KW-0812">Transmembrane</keyword>
<keyword evidence="1" id="KW-0472">Membrane</keyword>
<feature type="transmembrane region" description="Helical" evidence="1">
    <location>
        <begin position="119"/>
        <end position="137"/>
    </location>
</feature>
<accession>A0ABP8B2C5</accession>
<keyword evidence="1" id="KW-1133">Transmembrane helix</keyword>